<evidence type="ECO:0000313" key="2">
    <source>
        <dbReference type="Proteomes" id="UP000199406"/>
    </source>
</evidence>
<gene>
    <name evidence="1" type="ORF">SAMN05660662_1356</name>
</gene>
<dbReference type="EMBL" id="FNBT01000002">
    <property type="protein sequence ID" value="SDF21105.1"/>
    <property type="molecule type" value="Genomic_DNA"/>
</dbReference>
<dbReference type="RefSeq" id="WP_091764451.1">
    <property type="nucleotide sequence ID" value="NZ_FNBT01000002.1"/>
</dbReference>
<proteinExistence type="predicted"/>
<reference evidence="2" key="1">
    <citation type="submission" date="2016-10" db="EMBL/GenBank/DDBJ databases">
        <authorList>
            <person name="Varghese N."/>
            <person name="Submissions S."/>
        </authorList>
    </citation>
    <scope>NUCLEOTIDE SEQUENCE [LARGE SCALE GENOMIC DNA]</scope>
    <source>
        <strain evidence="2">DSM 44268</strain>
    </source>
</reference>
<name>A0A1G7J894_9ACTN</name>
<dbReference type="STRING" id="1550231.SAMN05660662_1356"/>
<sequence length="72" mass="7701">MQAEHLADVVGRLARGEQVLPGAVAVSGVPGERIEAAVAAVQDASRRWAALPVGEQWVLEWTTSSPGRARRR</sequence>
<evidence type="ECO:0000313" key="1">
    <source>
        <dbReference type="EMBL" id="SDF21105.1"/>
    </source>
</evidence>
<evidence type="ECO:0008006" key="3">
    <source>
        <dbReference type="Google" id="ProtNLM"/>
    </source>
</evidence>
<accession>A0A1G7J894</accession>
<keyword evidence="2" id="KW-1185">Reference proteome</keyword>
<dbReference type="Proteomes" id="UP000199406">
    <property type="component" value="Unassembled WGS sequence"/>
</dbReference>
<dbReference type="AlphaFoldDB" id="A0A1G7J894"/>
<protein>
    <recommendedName>
        <fullName evidence="3">Aldehyde dehydrogenase family protein</fullName>
    </recommendedName>
</protein>
<dbReference type="OrthoDB" id="4170613at2"/>
<organism evidence="1 2">
    <name type="scientific">Blastococcus aurantiacus</name>
    <dbReference type="NCBI Taxonomy" id="1550231"/>
    <lineage>
        <taxon>Bacteria</taxon>
        <taxon>Bacillati</taxon>
        <taxon>Actinomycetota</taxon>
        <taxon>Actinomycetes</taxon>
        <taxon>Geodermatophilales</taxon>
        <taxon>Geodermatophilaceae</taxon>
        <taxon>Blastococcus</taxon>
    </lineage>
</organism>